<evidence type="ECO:0000313" key="1">
    <source>
        <dbReference type="EMBL" id="MEE6310779.1"/>
    </source>
</evidence>
<protein>
    <submittedName>
        <fullName evidence="1">Uncharacterized protein</fullName>
    </submittedName>
</protein>
<organism evidence="1 2">
    <name type="scientific">Plantactinospora veratri</name>
    <dbReference type="NCBI Taxonomy" id="1436122"/>
    <lineage>
        <taxon>Bacteria</taxon>
        <taxon>Bacillati</taxon>
        <taxon>Actinomycetota</taxon>
        <taxon>Actinomycetes</taxon>
        <taxon>Micromonosporales</taxon>
        <taxon>Micromonosporaceae</taxon>
        <taxon>Plantactinospora</taxon>
    </lineage>
</organism>
<dbReference type="EMBL" id="JAZGQL010000028">
    <property type="protein sequence ID" value="MEE6310779.1"/>
    <property type="molecule type" value="Genomic_DNA"/>
</dbReference>
<sequence length="57" mass="6361">MISPHQQLQFAEPGAFADQTVRQVLHQAGGGEAFRVRRTNLYGALRWPSPLRRSTGV</sequence>
<proteinExistence type="predicted"/>
<accession>A0ABU7SLH3</accession>
<dbReference type="RefSeq" id="WP_331210803.1">
    <property type="nucleotide sequence ID" value="NZ_JAZGQL010000028.1"/>
</dbReference>
<gene>
    <name evidence="1" type="ORF">V1634_28455</name>
</gene>
<dbReference type="Proteomes" id="UP001339911">
    <property type="component" value="Unassembled WGS sequence"/>
</dbReference>
<evidence type="ECO:0000313" key="2">
    <source>
        <dbReference type="Proteomes" id="UP001339911"/>
    </source>
</evidence>
<reference evidence="1 2" key="1">
    <citation type="submission" date="2024-01" db="EMBL/GenBank/DDBJ databases">
        <title>Genome insights into Plantactinospora veratri sp. nov.</title>
        <authorList>
            <person name="Wang L."/>
        </authorList>
    </citation>
    <scope>NUCLEOTIDE SEQUENCE [LARGE SCALE GENOMIC DNA]</scope>
    <source>
        <strain evidence="1 2">NEAU-FHS4</strain>
    </source>
</reference>
<name>A0ABU7SLH3_9ACTN</name>
<keyword evidence="2" id="KW-1185">Reference proteome</keyword>
<comment type="caution">
    <text evidence="1">The sequence shown here is derived from an EMBL/GenBank/DDBJ whole genome shotgun (WGS) entry which is preliminary data.</text>
</comment>